<name>A0A0G4ETD9_VITBC</name>
<keyword evidence="3" id="KW-1133">Transmembrane helix</keyword>
<evidence type="ECO:0000313" key="4">
    <source>
        <dbReference type="EMBL" id="CEM00917.1"/>
    </source>
</evidence>
<feature type="compositionally biased region" description="Basic and acidic residues" evidence="2">
    <location>
        <begin position="337"/>
        <end position="359"/>
    </location>
</feature>
<evidence type="ECO:0000256" key="2">
    <source>
        <dbReference type="SAM" id="MobiDB-lite"/>
    </source>
</evidence>
<dbReference type="AlphaFoldDB" id="A0A0G4ETD9"/>
<dbReference type="InParanoid" id="A0A0G4ETD9"/>
<evidence type="ECO:0000256" key="3">
    <source>
        <dbReference type="SAM" id="Phobius"/>
    </source>
</evidence>
<organism evidence="4 5">
    <name type="scientific">Vitrella brassicaformis (strain CCMP3155)</name>
    <dbReference type="NCBI Taxonomy" id="1169540"/>
    <lineage>
        <taxon>Eukaryota</taxon>
        <taxon>Sar</taxon>
        <taxon>Alveolata</taxon>
        <taxon>Colpodellida</taxon>
        <taxon>Vitrellaceae</taxon>
        <taxon>Vitrella</taxon>
    </lineage>
</organism>
<keyword evidence="5" id="KW-1185">Reference proteome</keyword>
<feature type="region of interest" description="Disordered" evidence="2">
    <location>
        <begin position="331"/>
        <end position="359"/>
    </location>
</feature>
<keyword evidence="3" id="KW-0472">Membrane</keyword>
<protein>
    <submittedName>
        <fullName evidence="4">Uncharacterized protein</fullName>
    </submittedName>
</protein>
<dbReference type="VEuPathDB" id="CryptoDB:Vbra_8058"/>
<keyword evidence="3" id="KW-0812">Transmembrane</keyword>
<dbReference type="PhylomeDB" id="A0A0G4ETD9"/>
<keyword evidence="1" id="KW-0175">Coiled coil</keyword>
<evidence type="ECO:0000313" key="5">
    <source>
        <dbReference type="Proteomes" id="UP000041254"/>
    </source>
</evidence>
<feature type="transmembrane region" description="Helical" evidence="3">
    <location>
        <begin position="58"/>
        <end position="83"/>
    </location>
</feature>
<proteinExistence type="predicted"/>
<reference evidence="4 5" key="1">
    <citation type="submission" date="2014-11" db="EMBL/GenBank/DDBJ databases">
        <authorList>
            <person name="Zhu J."/>
            <person name="Qi W."/>
            <person name="Song R."/>
        </authorList>
    </citation>
    <scope>NUCLEOTIDE SEQUENCE [LARGE SCALE GENOMIC DNA]</scope>
</reference>
<gene>
    <name evidence="4" type="ORF">Vbra_8058</name>
</gene>
<dbReference type="Proteomes" id="UP000041254">
    <property type="component" value="Unassembled WGS sequence"/>
</dbReference>
<dbReference type="EMBL" id="CDMY01000302">
    <property type="protein sequence ID" value="CEM00917.1"/>
    <property type="molecule type" value="Genomic_DNA"/>
</dbReference>
<feature type="coiled-coil region" evidence="1">
    <location>
        <begin position="151"/>
        <end position="181"/>
    </location>
</feature>
<evidence type="ECO:0000256" key="1">
    <source>
        <dbReference type="SAM" id="Coils"/>
    </source>
</evidence>
<sequence>MLEDSSAVALLPFLCSPSVRTSAAARPPASDWSVSPRLFAHRSNNQTGDQQVTGTKTMLLLVLLVGVWATAVVAFVPPLGYAIRHLQHVGSHSGGQQQQLDVRRAEPTEWMAALPLPTVVVQSSSSTPHRHRRLRGSTALMVTNDADTAPPADLDSRIRELREKKAALEQEEAQLKQHFALALKQPEDKETVINSLQQLIVSTDQRIVSIDNRLNTLYQALFSTQRPEGVTKEDLKAFQESNKAFLEDNKAFQENSRDLIRTPAKLDQLIWELRSEQDGLQQEKAEVEEELEQEKDPDTRKLLTQRILSTNQLILATMQQLTLLYQTHYCTPPPEAATKEDLKEMKDDQPDNADKEARG</sequence>
<accession>A0A0G4ETD9</accession>